<dbReference type="GO" id="GO:0005737">
    <property type="term" value="C:cytoplasm"/>
    <property type="evidence" value="ECO:0007669"/>
    <property type="project" value="UniProtKB-ARBA"/>
</dbReference>
<keyword evidence="5" id="KW-0479">Metal-binding</keyword>
<dbReference type="InterPro" id="IPR001202">
    <property type="entry name" value="WW_dom"/>
</dbReference>
<keyword evidence="8" id="KW-0106">Calcium</keyword>
<dbReference type="SUPFAM" id="SSF57850">
    <property type="entry name" value="RING/U-box"/>
    <property type="match status" value="1"/>
</dbReference>
<organism evidence="16">
    <name type="scientific">Clastoptera arizonana</name>
    <name type="common">Arizona spittle bug</name>
    <dbReference type="NCBI Taxonomy" id="38151"/>
    <lineage>
        <taxon>Eukaryota</taxon>
        <taxon>Metazoa</taxon>
        <taxon>Ecdysozoa</taxon>
        <taxon>Arthropoda</taxon>
        <taxon>Hexapoda</taxon>
        <taxon>Insecta</taxon>
        <taxon>Pterygota</taxon>
        <taxon>Neoptera</taxon>
        <taxon>Paraneoptera</taxon>
        <taxon>Hemiptera</taxon>
        <taxon>Auchenorrhyncha</taxon>
        <taxon>Cercopoidea</taxon>
        <taxon>Clastopteridae</taxon>
        <taxon>Clastoptera</taxon>
    </lineage>
</organism>
<evidence type="ECO:0000256" key="6">
    <source>
        <dbReference type="ARBA" id="ARBA00022771"/>
    </source>
</evidence>
<dbReference type="PROSITE" id="PS50135">
    <property type="entry name" value="ZF_ZZ_2"/>
    <property type="match status" value="1"/>
</dbReference>
<evidence type="ECO:0000256" key="1">
    <source>
        <dbReference type="ARBA" id="ARBA00004245"/>
    </source>
</evidence>
<dbReference type="PROSITE" id="PS50020">
    <property type="entry name" value="WW_DOMAIN_2"/>
    <property type="match status" value="1"/>
</dbReference>
<dbReference type="Pfam" id="PF09069">
    <property type="entry name" value="EF-hand_3"/>
    <property type="match status" value="1"/>
</dbReference>
<keyword evidence="4" id="KW-0963">Cytoplasm</keyword>
<dbReference type="InterPro" id="IPR015153">
    <property type="entry name" value="EF-hand_dom_typ1"/>
</dbReference>
<dbReference type="Pfam" id="PF00569">
    <property type="entry name" value="ZZ"/>
    <property type="match status" value="1"/>
</dbReference>
<dbReference type="GO" id="GO:0050804">
    <property type="term" value="P:modulation of chemical synaptic transmission"/>
    <property type="evidence" value="ECO:0007669"/>
    <property type="project" value="UniProtKB-ARBA"/>
</dbReference>
<feature type="domain" description="ZZ-type" evidence="14">
    <location>
        <begin position="261"/>
        <end position="317"/>
    </location>
</feature>
<keyword evidence="6 12" id="KW-0863">Zinc-finger</keyword>
<accession>A0A1B6C5V7</accession>
<dbReference type="Gene3D" id="1.10.238.10">
    <property type="entry name" value="EF-hand"/>
    <property type="match status" value="2"/>
</dbReference>
<evidence type="ECO:0000256" key="11">
    <source>
        <dbReference type="ARBA" id="ARBA00023212"/>
    </source>
</evidence>
<keyword evidence="10" id="KW-0009">Actin-binding</keyword>
<dbReference type="Pfam" id="PF00397">
    <property type="entry name" value="WW"/>
    <property type="match status" value="1"/>
</dbReference>
<evidence type="ECO:0000259" key="14">
    <source>
        <dbReference type="PROSITE" id="PS50135"/>
    </source>
</evidence>
<feature type="domain" description="WW" evidence="13">
    <location>
        <begin position="5"/>
        <end position="38"/>
    </location>
</feature>
<dbReference type="PROSITE" id="PS01159">
    <property type="entry name" value="WW_DOMAIN_1"/>
    <property type="match status" value="1"/>
</dbReference>
<dbReference type="SMART" id="SM00456">
    <property type="entry name" value="WW"/>
    <property type="match status" value="1"/>
</dbReference>
<dbReference type="GO" id="GO:0099536">
    <property type="term" value="P:synaptic signaling"/>
    <property type="evidence" value="ECO:0007669"/>
    <property type="project" value="TreeGrafter"/>
</dbReference>
<dbReference type="EMBL" id="GEDC01023900">
    <property type="protein sequence ID" value="JAS13398.1"/>
    <property type="molecule type" value="Transcribed_RNA"/>
</dbReference>
<dbReference type="CDD" id="cd00201">
    <property type="entry name" value="WW"/>
    <property type="match status" value="1"/>
</dbReference>
<dbReference type="Gene3D" id="6.10.140.70">
    <property type="match status" value="1"/>
</dbReference>
<evidence type="ECO:0000256" key="2">
    <source>
        <dbReference type="ARBA" id="ARBA00004278"/>
    </source>
</evidence>
<dbReference type="GO" id="GO:0005856">
    <property type="term" value="C:cytoskeleton"/>
    <property type="evidence" value="ECO:0007669"/>
    <property type="project" value="UniProtKB-SubCell"/>
</dbReference>
<evidence type="ECO:0000256" key="4">
    <source>
        <dbReference type="ARBA" id="ARBA00022490"/>
    </source>
</evidence>
<comment type="subcellular location">
    <subcellularLocation>
        <location evidence="2">Cell membrane</location>
        <location evidence="2">Sarcolemma</location>
        <topology evidence="2">Peripheral membrane protein</topology>
        <orientation evidence="2">Cytoplasmic side</orientation>
    </subcellularLocation>
    <subcellularLocation>
        <location evidence="1">Cytoplasm</location>
        <location evidence="1">Cytoskeleton</location>
    </subcellularLocation>
</comment>
<keyword evidence="3" id="KW-1003">Cell membrane</keyword>
<evidence type="ECO:0000256" key="12">
    <source>
        <dbReference type="PROSITE-ProRule" id="PRU00228"/>
    </source>
</evidence>
<evidence type="ECO:0000256" key="5">
    <source>
        <dbReference type="ARBA" id="ARBA00022723"/>
    </source>
</evidence>
<evidence type="ECO:0000313" key="16">
    <source>
        <dbReference type="EMBL" id="JAS08679.1"/>
    </source>
</evidence>
<keyword evidence="7" id="KW-0862">Zinc</keyword>
<dbReference type="GO" id="GO:0003779">
    <property type="term" value="F:actin binding"/>
    <property type="evidence" value="ECO:0007669"/>
    <property type="project" value="UniProtKB-KW"/>
</dbReference>
<proteinExistence type="predicted"/>
<dbReference type="GO" id="GO:0016010">
    <property type="term" value="C:dystrophin-associated glycoprotein complex"/>
    <property type="evidence" value="ECO:0007669"/>
    <property type="project" value="UniProtKB-ARBA"/>
</dbReference>
<name>A0A1B6C5V7_9HEMI</name>
<dbReference type="GO" id="GO:0008270">
    <property type="term" value="F:zinc ion binding"/>
    <property type="evidence" value="ECO:0007669"/>
    <property type="project" value="UniProtKB-KW"/>
</dbReference>
<dbReference type="InterPro" id="IPR000433">
    <property type="entry name" value="Znf_ZZ"/>
</dbReference>
<gene>
    <name evidence="17" type="ORF">g.31442</name>
    <name evidence="16" type="ORF">g.31443</name>
    <name evidence="18" type="ORF">g.31444</name>
    <name evidence="15" type="ORF">g.31445</name>
</gene>
<evidence type="ECO:0000256" key="10">
    <source>
        <dbReference type="ARBA" id="ARBA00023203"/>
    </source>
</evidence>
<dbReference type="InterPro" id="IPR011992">
    <property type="entry name" value="EF-hand-dom_pair"/>
</dbReference>
<evidence type="ECO:0000313" key="15">
    <source>
        <dbReference type="EMBL" id="JAS08370.1"/>
    </source>
</evidence>
<keyword evidence="11" id="KW-0206">Cytoskeleton</keyword>
<evidence type="ECO:0000313" key="18">
    <source>
        <dbReference type="EMBL" id="JAS17709.1"/>
    </source>
</evidence>
<evidence type="ECO:0008006" key="19">
    <source>
        <dbReference type="Google" id="ProtNLM"/>
    </source>
</evidence>
<keyword evidence="9" id="KW-0472">Membrane</keyword>
<dbReference type="GO" id="GO:0046716">
    <property type="term" value="P:muscle cell cellular homeostasis"/>
    <property type="evidence" value="ECO:0007669"/>
    <property type="project" value="UniProtKB-ARBA"/>
</dbReference>
<dbReference type="SMART" id="SM00291">
    <property type="entry name" value="ZnF_ZZ"/>
    <property type="match status" value="1"/>
</dbReference>
<evidence type="ECO:0000256" key="8">
    <source>
        <dbReference type="ARBA" id="ARBA00022837"/>
    </source>
</evidence>
<sequence length="591" mass="66962">MEGKNLTTNGWEKAETGSGVVYYVNHADKQTQWDHPKYRAALELLDECNNIKYAAYRTAAKLSVMQRTLGLEHVRLGVFAGVMQHHGIQVTENSLFLESSELEAIISDIFFAASKEITGFRLPVDSCTELTLNFLLNIYDRQDRKKVSVLGVKMALACLCNSRLQEKYQFFFSQVADHNNCLSRRKLQVLLNTLVLVTDYFSESLAFSADLIPATIESCFQQSHGPMGISEDVFMNWLMQEPQLLVWLSTFYRLRAAERVSHGVQCGVCRTYPIVGLRYRCLRCLTYNQCQTCFFQGRLSKRHKLKHPMQEYCWETTTGQATVAFIKALMNRICGNTSKLQYLPVQPNITDDRITNCDSSDDFSTTLSAESSSIASSADFMSSPRLQPQQELNSIISQLERQLESLYTSSTDENNINAKLQQHRLLLETQVFRLKQLKGQIHAVGTHQLERMQSTPVIATTVRGNVAEFQELSPIFKTANKETSDYDIPSYSDISLGAISTWVGGRKCFENKNESNFSQWLQSKRVMDDKTRSSKSSKIVDHSSNDSQNIAALNSDLDNIMDKLQKMLASNFSLTDNITKHGYSPLKIEPS</sequence>
<evidence type="ECO:0000256" key="9">
    <source>
        <dbReference type="ARBA" id="ARBA00023136"/>
    </source>
</evidence>
<dbReference type="InterPro" id="IPR015154">
    <property type="entry name" value="EF-hand_dom_typ2"/>
</dbReference>
<dbReference type="PANTHER" id="PTHR12268">
    <property type="entry name" value="E3 UBIQUITIN-PROTEIN LIGASE KCMF1"/>
    <property type="match status" value="1"/>
</dbReference>
<dbReference type="CDD" id="cd02334">
    <property type="entry name" value="ZZ_dystrophin"/>
    <property type="match status" value="1"/>
</dbReference>
<dbReference type="GO" id="GO:0042383">
    <property type="term" value="C:sarcolemma"/>
    <property type="evidence" value="ECO:0007669"/>
    <property type="project" value="UniProtKB-SubCell"/>
</dbReference>
<evidence type="ECO:0000259" key="13">
    <source>
        <dbReference type="PROSITE" id="PS50020"/>
    </source>
</evidence>
<dbReference type="AlphaFoldDB" id="A0A1B6C5V7"/>
<dbReference type="InterPro" id="IPR050774">
    <property type="entry name" value="KCMF1/Dystrophin"/>
</dbReference>
<dbReference type="Gene3D" id="2.20.70.10">
    <property type="match status" value="1"/>
</dbReference>
<dbReference type="SUPFAM" id="SSF47473">
    <property type="entry name" value="EF-hand"/>
    <property type="match status" value="2"/>
</dbReference>
<dbReference type="Gene3D" id="3.30.60.90">
    <property type="match status" value="1"/>
</dbReference>
<dbReference type="GO" id="GO:0045202">
    <property type="term" value="C:synapse"/>
    <property type="evidence" value="ECO:0007669"/>
    <property type="project" value="GOC"/>
</dbReference>
<dbReference type="Pfam" id="PF09068">
    <property type="entry name" value="EF-hand_2"/>
    <property type="match status" value="1"/>
</dbReference>
<dbReference type="InterPro" id="IPR036020">
    <property type="entry name" value="WW_dom_sf"/>
</dbReference>
<dbReference type="SUPFAM" id="SSF51045">
    <property type="entry name" value="WW domain"/>
    <property type="match status" value="1"/>
</dbReference>
<dbReference type="PANTHER" id="PTHR12268:SF14">
    <property type="entry name" value="DYSTROPHIN-1"/>
    <property type="match status" value="1"/>
</dbReference>
<evidence type="ECO:0000256" key="7">
    <source>
        <dbReference type="ARBA" id="ARBA00022833"/>
    </source>
</evidence>
<protein>
    <recommendedName>
        <fullName evidence="19">Dystrophin</fullName>
    </recommendedName>
</protein>
<dbReference type="EMBL" id="GEDC01028928">
    <property type="protein sequence ID" value="JAS08370.1"/>
    <property type="molecule type" value="Transcribed_RNA"/>
</dbReference>
<dbReference type="InterPro" id="IPR043145">
    <property type="entry name" value="Znf_ZZ_sf"/>
</dbReference>
<evidence type="ECO:0000256" key="3">
    <source>
        <dbReference type="ARBA" id="ARBA00022475"/>
    </source>
</evidence>
<reference evidence="16" key="1">
    <citation type="submission" date="2015-12" db="EMBL/GenBank/DDBJ databases">
        <title>De novo transcriptome assembly of four potential Pierce s Disease insect vectors from Arizona vineyards.</title>
        <authorList>
            <person name="Tassone E.E."/>
        </authorList>
    </citation>
    <scope>NUCLEOTIDE SEQUENCE</scope>
</reference>
<dbReference type="EMBL" id="GEDC01028619">
    <property type="protein sequence ID" value="JAS08679.1"/>
    <property type="molecule type" value="Transcribed_RNA"/>
</dbReference>
<evidence type="ECO:0000313" key="17">
    <source>
        <dbReference type="EMBL" id="JAS13398.1"/>
    </source>
</evidence>
<dbReference type="EMBL" id="GEDC01019589">
    <property type="protein sequence ID" value="JAS17709.1"/>
    <property type="molecule type" value="Transcribed_RNA"/>
</dbReference>